<evidence type="ECO:0000313" key="3">
    <source>
        <dbReference type="Proteomes" id="UP001500121"/>
    </source>
</evidence>
<accession>A0ABP8ZB19</accession>
<reference evidence="3" key="1">
    <citation type="journal article" date="2019" name="Int. J. Syst. Evol. Microbiol.">
        <title>The Global Catalogue of Microorganisms (GCM) 10K type strain sequencing project: providing services to taxonomists for standard genome sequencing and annotation.</title>
        <authorList>
            <consortium name="The Broad Institute Genomics Platform"/>
            <consortium name="The Broad Institute Genome Sequencing Center for Infectious Disease"/>
            <person name="Wu L."/>
            <person name="Ma J."/>
        </authorList>
    </citation>
    <scope>NUCLEOTIDE SEQUENCE [LARGE SCALE GENOMIC DNA]</scope>
    <source>
        <strain evidence="3">JCM 19015</strain>
    </source>
</reference>
<evidence type="ECO:0000256" key="1">
    <source>
        <dbReference type="SAM" id="Phobius"/>
    </source>
</evidence>
<proteinExistence type="predicted"/>
<feature type="transmembrane region" description="Helical" evidence="1">
    <location>
        <begin position="107"/>
        <end position="126"/>
    </location>
</feature>
<organism evidence="2 3">
    <name type="scientific">Amnibacterium soli</name>
    <dbReference type="NCBI Taxonomy" id="1282736"/>
    <lineage>
        <taxon>Bacteria</taxon>
        <taxon>Bacillati</taxon>
        <taxon>Actinomycetota</taxon>
        <taxon>Actinomycetes</taxon>
        <taxon>Micrococcales</taxon>
        <taxon>Microbacteriaceae</taxon>
        <taxon>Amnibacterium</taxon>
    </lineage>
</organism>
<gene>
    <name evidence="2" type="ORF">GCM10025783_24890</name>
</gene>
<comment type="caution">
    <text evidence="2">The sequence shown here is derived from an EMBL/GenBank/DDBJ whole genome shotgun (WGS) entry which is preliminary data.</text>
</comment>
<dbReference type="RefSeq" id="WP_345481569.1">
    <property type="nucleotide sequence ID" value="NZ_BAABLP010000005.1"/>
</dbReference>
<evidence type="ECO:0000313" key="2">
    <source>
        <dbReference type="EMBL" id="GAA4751359.1"/>
    </source>
</evidence>
<keyword evidence="3" id="KW-1185">Reference proteome</keyword>
<dbReference type="Pfam" id="PF10011">
    <property type="entry name" value="DUF2254"/>
    <property type="match status" value="1"/>
</dbReference>
<keyword evidence="1" id="KW-0472">Membrane</keyword>
<protein>
    <submittedName>
        <fullName evidence="2">DUF2254 domain-containing protein</fullName>
    </submittedName>
</protein>
<keyword evidence="1" id="KW-1133">Transmembrane helix</keyword>
<dbReference type="EMBL" id="BAABLP010000005">
    <property type="protein sequence ID" value="GAA4751359.1"/>
    <property type="molecule type" value="Genomic_DNA"/>
</dbReference>
<feature type="transmembrane region" description="Helical" evidence="1">
    <location>
        <begin position="138"/>
        <end position="159"/>
    </location>
</feature>
<feature type="transmembrane region" description="Helical" evidence="1">
    <location>
        <begin position="61"/>
        <end position="86"/>
    </location>
</feature>
<dbReference type="InterPro" id="IPR018723">
    <property type="entry name" value="DUF2254_membrane"/>
</dbReference>
<dbReference type="Proteomes" id="UP001500121">
    <property type="component" value="Unassembled WGS sequence"/>
</dbReference>
<name>A0ABP8ZB19_9MICO</name>
<keyword evidence="1" id="KW-0812">Transmembrane</keyword>
<sequence>MSTRRSVAAHRWRTNSLWAVPLLCIAAGVVAVVLALAIDGALGYDLVPGDGLGSPTAVQTILSTAASSMLTLTTIVLTVLTLGVQLAMQQFSPRIVRALLSDRRSQLAQGLFAATFLYCMVAVARVDDQAEPGGRVPSVTVALGYLLLLGSLVVLVAYVHHAGQSLRVAGLIDVVGDNLQAEIDRSFPERDRPRRDPGVVTAAQAGVVVVLDVDGLVEHARKAEDGLEMLVAVGDFVPRDAPLLVSSTGTPVDAAAVRRMILLDNERSHVGDAAYGFRKLVDIAERSIASSPFDDPATAVQAVDRIHDAARQLCFRDLPSGRHRDQDGTVRLVTRELDWHGWVAVAFEEIVGLGASSPLVARRLLAALDDLLAAAPVARRSALEAQRERLLAKAGDAGITVLPDVQGLGSGADVTVPDGAAGRAAAGA</sequence>